<dbReference type="Gene3D" id="3.40.50.300">
    <property type="entry name" value="P-loop containing nucleotide triphosphate hydrolases"/>
    <property type="match status" value="1"/>
</dbReference>
<evidence type="ECO:0000313" key="2">
    <source>
        <dbReference type="Proteomes" id="UP001213000"/>
    </source>
</evidence>
<dbReference type="InterPro" id="IPR027417">
    <property type="entry name" value="P-loop_NTPase"/>
</dbReference>
<protein>
    <recommendedName>
        <fullName evidence="3">P-loop containing nucleoside triphosphate hydrolase protein</fullName>
    </recommendedName>
</protein>
<sequence length="271" mass="31137">MTTQETPTRVITVGIGGATSSGKTILAKHLQNCLHNSYIIHQDDFVPPAEKLPIDEEYGFTDWDNPPGAIDWDRMAAFLSGLKQTGNVPADHQSFDNYNNTTPVPIEDQAIEEWRRKSERIASDHLEKYGEKLVWALIDGFLLYWDEARTTISSAVCLKSWLIMLKRIVSDLDMRVFLRVPEDVARKRREARAYYTPEGDTWHDPPHYWEKIVWPAYIRAHQHMFEGEDVVNGSPNGKVKDLILFESTETKMEDMVNVVMQRALSFNVNAK</sequence>
<accession>A0AAD5W0J3</accession>
<dbReference type="PANTHER" id="PTHR10285">
    <property type="entry name" value="URIDINE KINASE"/>
    <property type="match status" value="1"/>
</dbReference>
<dbReference type="SUPFAM" id="SSF52540">
    <property type="entry name" value="P-loop containing nucleoside triphosphate hydrolases"/>
    <property type="match status" value="1"/>
</dbReference>
<name>A0AAD5W0J3_9AGAR</name>
<evidence type="ECO:0000313" key="1">
    <source>
        <dbReference type="EMBL" id="KAJ3575354.1"/>
    </source>
</evidence>
<dbReference type="EMBL" id="JANIEX010000040">
    <property type="protein sequence ID" value="KAJ3575354.1"/>
    <property type="molecule type" value="Genomic_DNA"/>
</dbReference>
<proteinExistence type="predicted"/>
<gene>
    <name evidence="1" type="ORF">NP233_g1165</name>
</gene>
<evidence type="ECO:0008006" key="3">
    <source>
        <dbReference type="Google" id="ProtNLM"/>
    </source>
</evidence>
<organism evidence="1 2">
    <name type="scientific">Leucocoprinus birnbaumii</name>
    <dbReference type="NCBI Taxonomy" id="56174"/>
    <lineage>
        <taxon>Eukaryota</taxon>
        <taxon>Fungi</taxon>
        <taxon>Dikarya</taxon>
        <taxon>Basidiomycota</taxon>
        <taxon>Agaricomycotina</taxon>
        <taxon>Agaricomycetes</taxon>
        <taxon>Agaricomycetidae</taxon>
        <taxon>Agaricales</taxon>
        <taxon>Agaricineae</taxon>
        <taxon>Agaricaceae</taxon>
        <taxon>Leucocoprinus</taxon>
    </lineage>
</organism>
<reference evidence="1" key="1">
    <citation type="submission" date="2022-07" db="EMBL/GenBank/DDBJ databases">
        <title>Genome Sequence of Leucocoprinus birnbaumii.</title>
        <authorList>
            <person name="Buettner E."/>
        </authorList>
    </citation>
    <scope>NUCLEOTIDE SEQUENCE</scope>
    <source>
        <strain evidence="1">VT141</strain>
    </source>
</reference>
<dbReference type="AlphaFoldDB" id="A0AAD5W0J3"/>
<dbReference type="Proteomes" id="UP001213000">
    <property type="component" value="Unassembled WGS sequence"/>
</dbReference>
<comment type="caution">
    <text evidence="1">The sequence shown here is derived from an EMBL/GenBank/DDBJ whole genome shotgun (WGS) entry which is preliminary data.</text>
</comment>
<dbReference type="CDD" id="cd02024">
    <property type="entry name" value="NRK1"/>
    <property type="match status" value="1"/>
</dbReference>
<keyword evidence="2" id="KW-1185">Reference proteome</keyword>